<dbReference type="EMBL" id="QEKK01000001">
    <property type="protein sequence ID" value="PVY59851.1"/>
    <property type="molecule type" value="Genomic_DNA"/>
</dbReference>
<comment type="caution">
    <text evidence="5">The sequence shown here is derived from an EMBL/GenBank/DDBJ whole genome shotgun (WGS) entry which is preliminary data.</text>
</comment>
<evidence type="ECO:0000256" key="1">
    <source>
        <dbReference type="SAM" id="Coils"/>
    </source>
</evidence>
<sequence>MKIKRMTATFGALEGATLELEEGLNLLQLPNEGGKSTWCAFLRAMFYGIPTRERDTRTTLAEKNRYQPWSGSPMAGEMLLTWGGRDLILRRFAKGASPFGGFQAVYADTGETVPGLTGENCGERLLGVGREVYQRSAFVGQSGVPIDADPDLEKRIAALVSSGEEDVSYSQTEKTLRSWLNRRKHNKTGLIPRLEEEASALTERLAQARQAARRAAEAQAQIGALTRQKAELEAESAAQQARRDWAQAEQYRAAVRELEKARAELDGLEGETLPDKEALREAQGELAYLNVLTSSLKEAKNQREPARRAVEAAESAAVDPMFPDMDPDQAWRRAGEDAQRARALEKRAGTGLRAVGILFFAAAAVSAVIGALSGRNLAFFVSAALEALAGVQSLLSAGRAEKRRVKAREEILSRYGAAFPDDILARANAYRDKWTAAAEARRGAEAVERSIRDLEEQRRALWDKLLSFVRTFAPEANDPFGASAALSRALGREERLSAARVKAQAAQRLVDSLPAPAGAGPGTPPPPTERNPQQTAAALAAVGGELSRLQGELSHAEGQRTALGDPAELEHGLEEAEEALARRRGEYRALELALEVLSQANGELQARFSPALNRRAGQLFSALTGGKYEELTLTRAFEAEAREAGGVLPRRTVSLSRGTVDQLYLAVRLAVCELALPAEEPAPLVLDDALSDFDDARMALALECLEQYAGERQILLFTCHGRERAWQAGRG</sequence>
<dbReference type="Pfam" id="PF13514">
    <property type="entry name" value="AAA_27"/>
    <property type="match status" value="1"/>
</dbReference>
<evidence type="ECO:0000313" key="5">
    <source>
        <dbReference type="EMBL" id="PVY59851.1"/>
    </source>
</evidence>
<evidence type="ECO:0000256" key="3">
    <source>
        <dbReference type="SAM" id="Phobius"/>
    </source>
</evidence>
<dbReference type="GeneID" id="93227903"/>
<evidence type="ECO:0000259" key="4">
    <source>
        <dbReference type="Pfam" id="PF13514"/>
    </source>
</evidence>
<evidence type="ECO:0000256" key="2">
    <source>
        <dbReference type="SAM" id="MobiDB-lite"/>
    </source>
</evidence>
<dbReference type="Proteomes" id="UP000245778">
    <property type="component" value="Unassembled WGS sequence"/>
</dbReference>
<keyword evidence="3" id="KW-0812">Transmembrane</keyword>
<accession>A0A2U1CG30</accession>
<dbReference type="PANTHER" id="PTHR41259">
    <property type="entry name" value="DOUBLE-STRAND BREAK REPAIR RAD50 ATPASE, PUTATIVE-RELATED"/>
    <property type="match status" value="1"/>
</dbReference>
<gene>
    <name evidence="5" type="ORF">C7373_101365</name>
</gene>
<reference evidence="5 6" key="1">
    <citation type="submission" date="2018-04" db="EMBL/GenBank/DDBJ databases">
        <title>Genomic Encyclopedia of Type Strains, Phase IV (KMG-IV): sequencing the most valuable type-strain genomes for metagenomic binning, comparative biology and taxonomic classification.</title>
        <authorList>
            <person name="Goeker M."/>
        </authorList>
    </citation>
    <scope>NUCLEOTIDE SEQUENCE [LARGE SCALE GENOMIC DNA]</scope>
    <source>
        <strain evidence="5 6">DSM 26588</strain>
    </source>
</reference>
<feature type="coiled-coil region" evidence="1">
    <location>
        <begin position="573"/>
        <end position="607"/>
    </location>
</feature>
<feature type="coiled-coil region" evidence="1">
    <location>
        <begin position="191"/>
        <end position="271"/>
    </location>
</feature>
<feature type="region of interest" description="Disordered" evidence="2">
    <location>
        <begin position="511"/>
        <end position="534"/>
    </location>
</feature>
<dbReference type="SUPFAM" id="SSF52540">
    <property type="entry name" value="P-loop containing nucleoside triphosphate hydrolases"/>
    <property type="match status" value="1"/>
</dbReference>
<dbReference type="OrthoDB" id="9764467at2"/>
<keyword evidence="1" id="KW-0175">Coiled coil</keyword>
<name>A0A2U1CG30_9FIRM</name>
<dbReference type="Gene3D" id="3.40.50.300">
    <property type="entry name" value="P-loop containing nucleotide triphosphate hydrolases"/>
    <property type="match status" value="2"/>
</dbReference>
<evidence type="ECO:0000313" key="6">
    <source>
        <dbReference type="Proteomes" id="UP000245778"/>
    </source>
</evidence>
<proteinExistence type="predicted"/>
<feature type="transmembrane region" description="Helical" evidence="3">
    <location>
        <begin position="350"/>
        <end position="371"/>
    </location>
</feature>
<dbReference type="AlphaFoldDB" id="A0A2U1CG30"/>
<protein>
    <submittedName>
        <fullName evidence="5">AAA domain-containing protein</fullName>
    </submittedName>
</protein>
<dbReference type="InterPro" id="IPR027417">
    <property type="entry name" value="P-loop_NTPase"/>
</dbReference>
<dbReference type="RefSeq" id="WP_116721520.1">
    <property type="nucleotide sequence ID" value="NZ_CP011524.1"/>
</dbReference>
<organism evidence="5 6">
    <name type="scientific">Intestinimonas butyriciproducens</name>
    <dbReference type="NCBI Taxonomy" id="1297617"/>
    <lineage>
        <taxon>Bacteria</taxon>
        <taxon>Bacillati</taxon>
        <taxon>Bacillota</taxon>
        <taxon>Clostridia</taxon>
        <taxon>Eubacteriales</taxon>
        <taxon>Intestinimonas</taxon>
    </lineage>
</organism>
<keyword evidence="3" id="KW-1133">Transmembrane helix</keyword>
<dbReference type="InterPro" id="IPR038734">
    <property type="entry name" value="YhaN_AAA"/>
</dbReference>
<keyword evidence="3" id="KW-0472">Membrane</keyword>
<dbReference type="PANTHER" id="PTHR41259:SF1">
    <property type="entry name" value="DOUBLE-STRAND BREAK REPAIR RAD50 ATPASE, PUTATIVE-RELATED"/>
    <property type="match status" value="1"/>
</dbReference>
<feature type="domain" description="YhaN AAA" evidence="4">
    <location>
        <begin position="1"/>
        <end position="55"/>
    </location>
</feature>